<comment type="caution">
    <text evidence="2">The sequence shown here is derived from an EMBL/GenBank/DDBJ whole genome shotgun (WGS) entry which is preliminary data.</text>
</comment>
<proteinExistence type="predicted"/>
<dbReference type="SUPFAM" id="SSF48452">
    <property type="entry name" value="TPR-like"/>
    <property type="match status" value="1"/>
</dbReference>
<accession>A0ABU9I131</accession>
<sequence length="177" mass="19960">MKNLYILFCIGVISCQKQPNNDYNPNDTIITDSIKVTDTIRKAENPTGGMKLVPIVYERDTIKAAILKDEGLRLLLNKENLLDAKYKTEESLMYNNQDANTWYVLGNINQQMNKYDEALFAYKHAIELDPAHIDAIMKCAIVAGKTGDQFSACVYLHQACNLGDPEACEGVRKYCNN</sequence>
<evidence type="ECO:0000313" key="3">
    <source>
        <dbReference type="Proteomes" id="UP001464555"/>
    </source>
</evidence>
<protein>
    <submittedName>
        <fullName evidence="2">Tetratricopeptide repeat protein</fullName>
    </submittedName>
</protein>
<gene>
    <name evidence="2" type="ORF">AAEO56_17805</name>
</gene>
<dbReference type="RefSeq" id="WP_341698429.1">
    <property type="nucleotide sequence ID" value="NZ_JBBYHR010000012.1"/>
</dbReference>
<keyword evidence="1" id="KW-0802">TPR repeat</keyword>
<reference evidence="2 3" key="1">
    <citation type="submission" date="2024-04" db="EMBL/GenBank/DDBJ databases">
        <title>Flavobacterium sp. DGU11 16S ribosomal RNA gene Genome sequencing and assembly.</title>
        <authorList>
            <person name="Park S."/>
        </authorList>
    </citation>
    <scope>NUCLEOTIDE SEQUENCE [LARGE SCALE GENOMIC DNA]</scope>
    <source>
        <strain evidence="2 3">DGU11</strain>
    </source>
</reference>
<dbReference type="PROSITE" id="PS50293">
    <property type="entry name" value="TPR_REGION"/>
    <property type="match status" value="1"/>
</dbReference>
<name>A0ABU9I131_9FLAO</name>
<dbReference type="Pfam" id="PF00515">
    <property type="entry name" value="TPR_1"/>
    <property type="match status" value="1"/>
</dbReference>
<dbReference type="SMART" id="SM00028">
    <property type="entry name" value="TPR"/>
    <property type="match status" value="1"/>
</dbReference>
<dbReference type="PROSITE" id="PS50005">
    <property type="entry name" value="TPR"/>
    <property type="match status" value="1"/>
</dbReference>
<dbReference type="PROSITE" id="PS51257">
    <property type="entry name" value="PROKAR_LIPOPROTEIN"/>
    <property type="match status" value="1"/>
</dbReference>
<dbReference type="InterPro" id="IPR019734">
    <property type="entry name" value="TPR_rpt"/>
</dbReference>
<dbReference type="EMBL" id="JBBYHR010000012">
    <property type="protein sequence ID" value="MEL1246133.1"/>
    <property type="molecule type" value="Genomic_DNA"/>
</dbReference>
<dbReference type="Proteomes" id="UP001464555">
    <property type="component" value="Unassembled WGS sequence"/>
</dbReference>
<keyword evidence="3" id="KW-1185">Reference proteome</keyword>
<organism evidence="2 3">
    <name type="scientific">Flavobacterium arundinis</name>
    <dbReference type="NCBI Taxonomy" id="3139143"/>
    <lineage>
        <taxon>Bacteria</taxon>
        <taxon>Pseudomonadati</taxon>
        <taxon>Bacteroidota</taxon>
        <taxon>Flavobacteriia</taxon>
        <taxon>Flavobacteriales</taxon>
        <taxon>Flavobacteriaceae</taxon>
        <taxon>Flavobacterium</taxon>
    </lineage>
</organism>
<dbReference type="Gene3D" id="1.25.40.10">
    <property type="entry name" value="Tetratricopeptide repeat domain"/>
    <property type="match status" value="1"/>
</dbReference>
<evidence type="ECO:0000256" key="1">
    <source>
        <dbReference type="PROSITE-ProRule" id="PRU00339"/>
    </source>
</evidence>
<evidence type="ECO:0000313" key="2">
    <source>
        <dbReference type="EMBL" id="MEL1246133.1"/>
    </source>
</evidence>
<feature type="repeat" description="TPR" evidence="1">
    <location>
        <begin position="99"/>
        <end position="132"/>
    </location>
</feature>
<dbReference type="InterPro" id="IPR011990">
    <property type="entry name" value="TPR-like_helical_dom_sf"/>
</dbReference>